<feature type="transmembrane region" description="Helical" evidence="6">
    <location>
        <begin position="368"/>
        <end position="385"/>
    </location>
</feature>
<evidence type="ECO:0000256" key="2">
    <source>
        <dbReference type="ARBA" id="ARBA00022475"/>
    </source>
</evidence>
<dbReference type="Pfam" id="PF03739">
    <property type="entry name" value="LptF_LptG"/>
    <property type="match status" value="1"/>
</dbReference>
<evidence type="ECO:0000256" key="5">
    <source>
        <dbReference type="ARBA" id="ARBA00023136"/>
    </source>
</evidence>
<dbReference type="InterPro" id="IPR005495">
    <property type="entry name" value="LptG/LptF_permease"/>
</dbReference>
<dbReference type="GO" id="GO:0015920">
    <property type="term" value="P:lipopolysaccharide transport"/>
    <property type="evidence" value="ECO:0007669"/>
    <property type="project" value="TreeGrafter"/>
</dbReference>
<dbReference type="Proteomes" id="UP000253934">
    <property type="component" value="Unassembled WGS sequence"/>
</dbReference>
<keyword evidence="4 6" id="KW-1133">Transmembrane helix</keyword>
<gene>
    <name evidence="7" type="ORF">DCC88_04190</name>
</gene>
<dbReference type="GO" id="GO:0043190">
    <property type="term" value="C:ATP-binding cassette (ABC) transporter complex"/>
    <property type="evidence" value="ECO:0007669"/>
    <property type="project" value="TreeGrafter"/>
</dbReference>
<evidence type="ECO:0000256" key="1">
    <source>
        <dbReference type="ARBA" id="ARBA00004651"/>
    </source>
</evidence>
<evidence type="ECO:0000256" key="4">
    <source>
        <dbReference type="ARBA" id="ARBA00022989"/>
    </source>
</evidence>
<evidence type="ECO:0000313" key="8">
    <source>
        <dbReference type="Proteomes" id="UP000253934"/>
    </source>
</evidence>
<keyword evidence="3 6" id="KW-0812">Transmembrane</keyword>
<protein>
    <submittedName>
        <fullName evidence="7">LptF/LptG family permease</fullName>
    </submittedName>
</protein>
<dbReference type="RefSeq" id="WP_338637511.1">
    <property type="nucleotide sequence ID" value="NZ_CP146516.1"/>
</dbReference>
<dbReference type="PANTHER" id="PTHR33529">
    <property type="entry name" value="SLR0882 PROTEIN-RELATED"/>
    <property type="match status" value="1"/>
</dbReference>
<evidence type="ECO:0000313" key="7">
    <source>
        <dbReference type="EMBL" id="RDB36633.1"/>
    </source>
</evidence>
<sequence>MAIFRKLDRLIASEIISLTFVITASLSSVLIMIKFPRYANLLFSAPDSGTTFFMLLLFILPSVLKLTLPISLLLASALVSAKMSADREIEAWMASGVSVLRLSYMPIFLGIIVMIVSLWFALFFEPYSNKSFNKFQWLQSQNAVEAMVQNSIREKSFVFDALPIPENAKLTMYLQSVSSDRSEFSNIFIGLKSNHEKHFSVIVAKSGTLKKEKVNGLQDYIFSLNDGYVYSCNTNKVSLEKFILQNKESLISSNLENSHSKLNLSAYPSFTDWNVTQFSEMQISLLNSFKSKFKIDSNSSNNINQLYPNELYNYIDRLQVENSDWRYKPEVIQKIVYVFKQISIPFCSIFLALIGICLGIQDSRKKQIGVYLGVGIIIFILYSSVSLSQQLATSLIFPPTIAFIFAPLALILTSCILLRWRLRHPPSVSFITFIKDDLLKIKIFSRKG</sequence>
<feature type="transmembrane region" description="Helical" evidence="6">
    <location>
        <begin position="102"/>
        <end position="124"/>
    </location>
</feature>
<keyword evidence="5 6" id="KW-0472">Membrane</keyword>
<keyword evidence="8" id="KW-1185">Reference proteome</keyword>
<comment type="caution">
    <text evidence="7">The sequence shown here is derived from an EMBL/GenBank/DDBJ whole genome shotgun (WGS) entry which is preliminary data.</text>
</comment>
<feature type="transmembrane region" description="Helical" evidence="6">
    <location>
        <begin position="53"/>
        <end position="81"/>
    </location>
</feature>
<dbReference type="PANTHER" id="PTHR33529:SF6">
    <property type="entry name" value="YJGP_YJGQ FAMILY PERMEASE"/>
    <property type="match status" value="1"/>
</dbReference>
<accession>A0A369KY34</accession>
<feature type="transmembrane region" description="Helical" evidence="6">
    <location>
        <begin position="12"/>
        <end position="33"/>
    </location>
</feature>
<comment type="subcellular location">
    <subcellularLocation>
        <location evidence="1">Cell membrane</location>
        <topology evidence="1">Multi-pass membrane protein</topology>
    </subcellularLocation>
</comment>
<feature type="transmembrane region" description="Helical" evidence="6">
    <location>
        <begin position="397"/>
        <end position="418"/>
    </location>
</feature>
<evidence type="ECO:0000256" key="3">
    <source>
        <dbReference type="ARBA" id="ARBA00022692"/>
    </source>
</evidence>
<reference evidence="7" key="1">
    <citation type="submission" date="2018-04" db="EMBL/GenBank/DDBJ databases">
        <title>Draft genome sequence of the Candidatus Spirobacillus cienkowskii, a pathogen of freshwater Daphnia species, reconstructed from hemolymph metagenomic reads.</title>
        <authorList>
            <person name="Bresciani L."/>
            <person name="Lemos L.N."/>
            <person name="Wale N."/>
            <person name="Lin J.Y."/>
            <person name="Fernandes G.R."/>
            <person name="Duffy M.A."/>
            <person name="Rodrigues J.M."/>
        </authorList>
    </citation>
    <scope>NUCLEOTIDE SEQUENCE [LARGE SCALE GENOMIC DNA]</scope>
    <source>
        <strain evidence="7">Binning01</strain>
    </source>
</reference>
<feature type="transmembrane region" description="Helical" evidence="6">
    <location>
        <begin position="342"/>
        <end position="361"/>
    </location>
</feature>
<name>A0A369KY34_9BACT</name>
<keyword evidence="2" id="KW-1003">Cell membrane</keyword>
<proteinExistence type="predicted"/>
<dbReference type="AlphaFoldDB" id="A0A369KY34"/>
<dbReference type="EMBL" id="QOVW01000058">
    <property type="protein sequence ID" value="RDB36633.1"/>
    <property type="molecule type" value="Genomic_DNA"/>
</dbReference>
<evidence type="ECO:0000256" key="6">
    <source>
        <dbReference type="SAM" id="Phobius"/>
    </source>
</evidence>
<organism evidence="7 8">
    <name type="scientific">Spirobacillus cienkowskii</name>
    <dbReference type="NCBI Taxonomy" id="495820"/>
    <lineage>
        <taxon>Bacteria</taxon>
        <taxon>Pseudomonadati</taxon>
        <taxon>Bdellovibrionota</taxon>
        <taxon>Oligoflexia</taxon>
        <taxon>Silvanigrellales</taxon>
        <taxon>Spirobacillus</taxon>
    </lineage>
</organism>